<dbReference type="GO" id="GO:0006487">
    <property type="term" value="P:protein N-linked glycosylation"/>
    <property type="evidence" value="ECO:0007669"/>
    <property type="project" value="TreeGrafter"/>
</dbReference>
<dbReference type="PANTHER" id="PTHR31306:SF4">
    <property type="entry name" value="ALPHA-1,2-GALACTOSYLTRANSFERASE"/>
    <property type="match status" value="1"/>
</dbReference>
<keyword evidence="2 3" id="KW-0808">Transferase</keyword>
<dbReference type="Gene3D" id="3.90.550.10">
    <property type="entry name" value="Spore Coat Polysaccharide Biosynthesis Protein SpsA, Chain A"/>
    <property type="match status" value="1"/>
</dbReference>
<dbReference type="GO" id="GO:0016757">
    <property type="term" value="F:glycosyltransferase activity"/>
    <property type="evidence" value="ECO:0007669"/>
    <property type="project" value="UniProtKB-KW"/>
</dbReference>
<organism evidence="3 4">
    <name type="scientific">Burkholderia stabilis</name>
    <dbReference type="NCBI Taxonomy" id="95485"/>
    <lineage>
        <taxon>Bacteria</taxon>
        <taxon>Pseudomonadati</taxon>
        <taxon>Pseudomonadota</taxon>
        <taxon>Betaproteobacteria</taxon>
        <taxon>Burkholderiales</taxon>
        <taxon>Burkholderiaceae</taxon>
        <taxon>Burkholderia</taxon>
        <taxon>Burkholderia cepacia complex</taxon>
    </lineage>
</organism>
<sequence length="480" mass="53913">MSSGNALHIAYRLARLKVMLLASPHSVLTVLSHRPVDGLVDNHARYARQHGYRHATVDGMHVYGERQQVLHKYHAIIAQLVTMEPGALLLVLDPFSVVFDPHALPDVAHGYDAIVTTQTSKSSLPAASGMIFRNVPDVRERLRKLVVELGKWAMHLPERQHACEATLLAEYFPPLPFDVPLANGHFASAQTVWSDGVAIDSIAGARPLVAHQAPEWREVEGVWVPTADYDFRYVVALVDDAERVQRGDPPHAMDDWRAAQQRTRDAERHVNPHARVAFVSLHTSHIAGYGDLHEESFVRYCTRHGYAYHAYREAPAFLPGGIDANWAKLHLIREHLPHHAFVFWVDADILAIDQSQSVDSTIDGRDFVIGTDHTAWAINSCMIGVRNVAPMRELVERICVRIESFGDRSSVYASGGDQQAIYVELLESGMIDAHHIVDAMTLASSPVYATRDSRFVHFPAQHDHYRAVTMRVWDRLSHQR</sequence>
<name>A0A1Y1BDI8_9BURK</name>
<proteinExistence type="predicted"/>
<evidence type="ECO:0000256" key="1">
    <source>
        <dbReference type="ARBA" id="ARBA00022676"/>
    </source>
</evidence>
<keyword evidence="1" id="KW-0328">Glycosyltransferase</keyword>
<evidence type="ECO:0000256" key="2">
    <source>
        <dbReference type="ARBA" id="ARBA00022679"/>
    </source>
</evidence>
<dbReference type="Pfam" id="PF05637">
    <property type="entry name" value="Glyco_transf_34"/>
    <property type="match status" value="1"/>
</dbReference>
<dbReference type="PANTHER" id="PTHR31306">
    <property type="entry name" value="ALPHA-1,6-MANNOSYLTRANSFERASE MNN11-RELATED"/>
    <property type="match status" value="1"/>
</dbReference>
<dbReference type="Proteomes" id="UP000218432">
    <property type="component" value="Chromosome 1"/>
</dbReference>
<dbReference type="InterPro" id="IPR029044">
    <property type="entry name" value="Nucleotide-diphossugar_trans"/>
</dbReference>
<protein>
    <submittedName>
        <fullName evidence="3">Galactosyl transferase GMA12/MNN10 domain protein</fullName>
    </submittedName>
</protein>
<dbReference type="EMBL" id="AP018111">
    <property type="protein sequence ID" value="BAX58050.1"/>
    <property type="molecule type" value="Genomic_DNA"/>
</dbReference>
<dbReference type="GO" id="GO:0016020">
    <property type="term" value="C:membrane"/>
    <property type="evidence" value="ECO:0007669"/>
    <property type="project" value="InterPro"/>
</dbReference>
<reference evidence="3 4" key="1">
    <citation type="journal article" date="2017" name="Genome Announc.">
        <title>Complete Genome Sequence of Burkholderia stabilis FERMP-21014.</title>
        <authorList>
            <person name="Konishi K."/>
            <person name="Kumagai T."/>
            <person name="Sakasegawa S."/>
            <person name="Tamura T."/>
        </authorList>
    </citation>
    <scope>NUCLEOTIDE SEQUENCE [LARGE SCALE GENOMIC DNA]</scope>
    <source>
        <strain evidence="3 4">FERMP-21014</strain>
    </source>
</reference>
<dbReference type="AlphaFoldDB" id="A0A1Y1BDI8"/>
<evidence type="ECO:0000313" key="3">
    <source>
        <dbReference type="EMBL" id="BAX58050.1"/>
    </source>
</evidence>
<evidence type="ECO:0000313" key="4">
    <source>
        <dbReference type="Proteomes" id="UP000218432"/>
    </source>
</evidence>
<dbReference type="InterPro" id="IPR008630">
    <property type="entry name" value="Glyco_trans_34"/>
</dbReference>
<accession>A0A1Y1BDI8</accession>
<gene>
    <name evidence="3" type="ORF">BSFP_008530</name>
</gene>